<organism evidence="13 14">
    <name type="scientific">Botrimarina mediterranea</name>
    <dbReference type="NCBI Taxonomy" id="2528022"/>
    <lineage>
        <taxon>Bacteria</taxon>
        <taxon>Pseudomonadati</taxon>
        <taxon>Planctomycetota</taxon>
        <taxon>Planctomycetia</taxon>
        <taxon>Pirellulales</taxon>
        <taxon>Lacipirellulaceae</taxon>
        <taxon>Botrimarina</taxon>
    </lineage>
</organism>
<evidence type="ECO:0000256" key="5">
    <source>
        <dbReference type="ARBA" id="ARBA00022603"/>
    </source>
</evidence>
<dbReference type="Proteomes" id="UP000316426">
    <property type="component" value="Chromosome"/>
</dbReference>
<keyword evidence="5" id="KW-0489">Methyltransferase</keyword>
<keyword evidence="6" id="KW-0808">Transferase</keyword>
<feature type="transmembrane region" description="Helical" evidence="12">
    <location>
        <begin position="129"/>
        <end position="154"/>
    </location>
</feature>
<comment type="catalytic activity">
    <reaction evidence="11">
        <text>methanethiol + S-adenosyl-L-methionine = dimethyl sulfide + S-adenosyl-L-homocysteine + H(+)</text>
        <dbReference type="Rhea" id="RHEA:50428"/>
        <dbReference type="ChEBI" id="CHEBI:15378"/>
        <dbReference type="ChEBI" id="CHEBI:16007"/>
        <dbReference type="ChEBI" id="CHEBI:17437"/>
        <dbReference type="ChEBI" id="CHEBI:57856"/>
        <dbReference type="ChEBI" id="CHEBI:59789"/>
        <dbReference type="EC" id="2.1.1.334"/>
    </reaction>
</comment>
<dbReference type="NCBIfam" id="NF045656">
    <property type="entry name" value="MeththiolMtaseMddA"/>
    <property type="match status" value="1"/>
</dbReference>
<protein>
    <recommendedName>
        <fullName evidence="4">methanethiol S-methyltransferase</fullName>
        <ecNumber evidence="4">2.1.1.334</ecNumber>
    </recommendedName>
</protein>
<evidence type="ECO:0000313" key="13">
    <source>
        <dbReference type="EMBL" id="QDV72292.1"/>
    </source>
</evidence>
<evidence type="ECO:0000256" key="7">
    <source>
        <dbReference type="ARBA" id="ARBA00022691"/>
    </source>
</evidence>
<keyword evidence="10 12" id="KW-0472">Membrane</keyword>
<evidence type="ECO:0000256" key="10">
    <source>
        <dbReference type="ARBA" id="ARBA00023136"/>
    </source>
</evidence>
<dbReference type="PANTHER" id="PTHR31040:SF1">
    <property type="entry name" value="NURIM"/>
    <property type="match status" value="1"/>
</dbReference>
<dbReference type="EMBL" id="CP036349">
    <property type="protein sequence ID" value="QDV72292.1"/>
    <property type="molecule type" value="Genomic_DNA"/>
</dbReference>
<feature type="transmembrane region" description="Helical" evidence="12">
    <location>
        <begin position="7"/>
        <end position="32"/>
    </location>
</feature>
<comment type="function">
    <text evidence="1">Catalyzes the methylation of methanethiol (MeSH) to yield dimethylsulphide (DMS).</text>
</comment>
<evidence type="ECO:0000256" key="12">
    <source>
        <dbReference type="SAM" id="Phobius"/>
    </source>
</evidence>
<comment type="subcellular location">
    <subcellularLocation>
        <location evidence="2">Membrane</location>
        <topology evidence="2">Multi-pass membrane protein</topology>
    </subcellularLocation>
</comment>
<dbReference type="GO" id="GO:0016020">
    <property type="term" value="C:membrane"/>
    <property type="evidence" value="ECO:0007669"/>
    <property type="project" value="UniProtKB-SubCell"/>
</dbReference>
<dbReference type="GO" id="GO:0008168">
    <property type="term" value="F:methyltransferase activity"/>
    <property type="evidence" value="ECO:0007669"/>
    <property type="project" value="UniProtKB-KW"/>
</dbReference>
<gene>
    <name evidence="13" type="ORF">Spa11_04660</name>
</gene>
<keyword evidence="9 12" id="KW-1133">Transmembrane helix</keyword>
<proteinExistence type="inferred from homology"/>
<evidence type="ECO:0000256" key="6">
    <source>
        <dbReference type="ARBA" id="ARBA00022679"/>
    </source>
</evidence>
<dbReference type="PANTHER" id="PTHR31040">
    <property type="entry name" value="NURIM"/>
    <property type="match status" value="1"/>
</dbReference>
<evidence type="ECO:0000256" key="8">
    <source>
        <dbReference type="ARBA" id="ARBA00022692"/>
    </source>
</evidence>
<dbReference type="InterPro" id="IPR033580">
    <property type="entry name" value="Nurim-like"/>
</dbReference>
<dbReference type="InterPro" id="IPR054700">
    <property type="entry name" value="MddA"/>
</dbReference>
<evidence type="ECO:0000256" key="2">
    <source>
        <dbReference type="ARBA" id="ARBA00004141"/>
    </source>
</evidence>
<evidence type="ECO:0000256" key="1">
    <source>
        <dbReference type="ARBA" id="ARBA00002096"/>
    </source>
</evidence>
<dbReference type="KEGG" id="bmei:Spa11_04660"/>
<keyword evidence="7" id="KW-0949">S-adenosyl-L-methionine</keyword>
<evidence type="ECO:0000256" key="11">
    <source>
        <dbReference type="ARBA" id="ARBA00048134"/>
    </source>
</evidence>
<comment type="similarity">
    <text evidence="3">Belongs to the nurim family.</text>
</comment>
<name>A0A518K3C0_9BACT</name>
<keyword evidence="8 12" id="KW-0812">Transmembrane</keyword>
<sequence length="252" mass="28718">MKRWIYFAYGVGCYLLFMAVYNYMAVFVGNLVPAGWRDSVKTIDSGAGPLTAFAVAWDVALLGLFAVQHSVMARPAFKRAWTRIVPQEIERSTYVLASSLVTVVVMALWRPIDMIVWDVANPSARALGWTLFAMGWAMVPLVSLLINHFDLFGLRQVWLHLRGREYTALPFHEPLLYSRVRHPLYIGWAIAFWATPTMTVGHLLFAGVLTLYMVVAAMIEERDLVAHFGDVYEGYQRRVPMFLPRLRAVEED</sequence>
<keyword evidence="14" id="KW-1185">Reference proteome</keyword>
<dbReference type="Gene3D" id="1.20.120.1630">
    <property type="match status" value="1"/>
</dbReference>
<feature type="transmembrane region" description="Helical" evidence="12">
    <location>
        <begin position="52"/>
        <end position="71"/>
    </location>
</feature>
<evidence type="ECO:0000313" key="14">
    <source>
        <dbReference type="Proteomes" id="UP000316426"/>
    </source>
</evidence>
<dbReference type="AlphaFoldDB" id="A0A518K3C0"/>
<reference evidence="13 14" key="1">
    <citation type="submission" date="2019-02" db="EMBL/GenBank/DDBJ databases">
        <title>Deep-cultivation of Planctomycetes and their phenomic and genomic characterization uncovers novel biology.</title>
        <authorList>
            <person name="Wiegand S."/>
            <person name="Jogler M."/>
            <person name="Boedeker C."/>
            <person name="Pinto D."/>
            <person name="Vollmers J."/>
            <person name="Rivas-Marin E."/>
            <person name="Kohn T."/>
            <person name="Peeters S.H."/>
            <person name="Heuer A."/>
            <person name="Rast P."/>
            <person name="Oberbeckmann S."/>
            <person name="Bunk B."/>
            <person name="Jeske O."/>
            <person name="Meyerdierks A."/>
            <person name="Storesund J.E."/>
            <person name="Kallscheuer N."/>
            <person name="Luecker S."/>
            <person name="Lage O.M."/>
            <person name="Pohl T."/>
            <person name="Merkel B.J."/>
            <person name="Hornburger P."/>
            <person name="Mueller R.-W."/>
            <person name="Bruemmer F."/>
            <person name="Labrenz M."/>
            <person name="Spormann A.M."/>
            <person name="Op den Camp H."/>
            <person name="Overmann J."/>
            <person name="Amann R."/>
            <person name="Jetten M.S.M."/>
            <person name="Mascher T."/>
            <person name="Medema M.H."/>
            <person name="Devos D.P."/>
            <person name="Kaster A.-K."/>
            <person name="Ovreas L."/>
            <person name="Rohde M."/>
            <person name="Galperin M.Y."/>
            <person name="Jogler C."/>
        </authorList>
    </citation>
    <scope>NUCLEOTIDE SEQUENCE [LARGE SCALE GENOMIC DNA]</scope>
    <source>
        <strain evidence="13 14">Spa11</strain>
    </source>
</reference>
<dbReference type="GO" id="GO:0032259">
    <property type="term" value="P:methylation"/>
    <property type="evidence" value="ECO:0007669"/>
    <property type="project" value="UniProtKB-KW"/>
</dbReference>
<evidence type="ECO:0000256" key="4">
    <source>
        <dbReference type="ARBA" id="ARBA00012149"/>
    </source>
</evidence>
<evidence type="ECO:0000256" key="9">
    <source>
        <dbReference type="ARBA" id="ARBA00022989"/>
    </source>
</evidence>
<dbReference type="RefSeq" id="WP_145106519.1">
    <property type="nucleotide sequence ID" value="NZ_CP036349.1"/>
</dbReference>
<accession>A0A518K3C0</accession>
<dbReference type="EC" id="2.1.1.334" evidence="4"/>
<feature type="transmembrane region" description="Helical" evidence="12">
    <location>
        <begin position="92"/>
        <end position="109"/>
    </location>
</feature>
<evidence type="ECO:0000256" key="3">
    <source>
        <dbReference type="ARBA" id="ARBA00010631"/>
    </source>
</evidence>